<dbReference type="GO" id="GO:0004177">
    <property type="term" value="F:aminopeptidase activity"/>
    <property type="evidence" value="ECO:0007669"/>
    <property type="project" value="UniProtKB-KW"/>
</dbReference>
<dbReference type="AlphaFoldDB" id="A0A6P1ZGD0"/>
<dbReference type="InterPro" id="IPR036005">
    <property type="entry name" value="Creatinase/aminopeptidase-like"/>
</dbReference>
<dbReference type="Gene3D" id="3.40.350.10">
    <property type="entry name" value="Creatinase/prolidase N-terminal domain"/>
    <property type="match status" value="1"/>
</dbReference>
<sequence length="406" mass="44482">MTFKPAERIDAEELALRQHRVRTALADICPKAEGLLVFSRLNLYYLAGTLGAGVLWLPQVGEPVLLLRRGVERARLESSVQNILEYRSFSQLADLCREAGSPLGKVCGAEMSGLTWSLAQLLTSRLPDVEFCNGDLALNRARSVKTEWELTKLRLAGARHYQSLYQMLPGRIHAGMSEREISHKAWEVFFELGHSGNLRMSDQDIFLGHVAAGESANYPSHFNGPVGLIGEHPAVPYMGYAGAVWKQNEPLACDIGFCLEGYQTDKTQVYWSGTRASIPDTVARAHDLCVQVQQYAAENLRPGGIPSEIYATSLQMAEKAGFAEGFMALGSNKVPFLGHSIGLLVDEWPVIAKGFDAPFEEGMVFALEPKIGIEGLGMVGVENTFEITANGGVCITGDRYEIICLE</sequence>
<dbReference type="EMBL" id="QMIF01000007">
    <property type="protein sequence ID" value="TVM33330.1"/>
    <property type="molecule type" value="Genomic_DNA"/>
</dbReference>
<name>A0A6P1ZGD0_9BACT</name>
<keyword evidence="3" id="KW-0645">Protease</keyword>
<dbReference type="SUPFAM" id="SSF53092">
    <property type="entry name" value="Creatinase/prolidase N-terminal domain"/>
    <property type="match status" value="1"/>
</dbReference>
<dbReference type="OrthoDB" id="9806388at2"/>
<dbReference type="Pfam" id="PF01321">
    <property type="entry name" value="Creatinase_N"/>
    <property type="match status" value="1"/>
</dbReference>
<comment type="caution">
    <text evidence="3">The sequence shown here is derived from an EMBL/GenBank/DDBJ whole genome shotgun (WGS) entry which is preliminary data.</text>
</comment>
<protein>
    <submittedName>
        <fullName evidence="3">Aminopeptidase P family protein</fullName>
    </submittedName>
</protein>
<accession>A0A6P1ZGD0</accession>
<evidence type="ECO:0000259" key="1">
    <source>
        <dbReference type="Pfam" id="PF00557"/>
    </source>
</evidence>
<dbReference type="CDD" id="cd01066">
    <property type="entry name" value="APP_MetAP"/>
    <property type="match status" value="1"/>
</dbReference>
<organism evidence="3 4">
    <name type="scientific">Oceanidesulfovibrio marinus</name>
    <dbReference type="NCBI Taxonomy" id="370038"/>
    <lineage>
        <taxon>Bacteria</taxon>
        <taxon>Pseudomonadati</taxon>
        <taxon>Thermodesulfobacteriota</taxon>
        <taxon>Desulfovibrionia</taxon>
        <taxon>Desulfovibrionales</taxon>
        <taxon>Desulfovibrionaceae</taxon>
        <taxon>Oceanidesulfovibrio</taxon>
    </lineage>
</organism>
<dbReference type="InterPro" id="IPR050659">
    <property type="entry name" value="Peptidase_M24B"/>
</dbReference>
<keyword evidence="3" id="KW-0378">Hydrolase</keyword>
<feature type="domain" description="Peptidase M24" evidence="1">
    <location>
        <begin position="152"/>
        <end position="389"/>
    </location>
</feature>
<dbReference type="InterPro" id="IPR000587">
    <property type="entry name" value="Creatinase_N"/>
</dbReference>
<keyword evidence="3" id="KW-0031">Aminopeptidase</keyword>
<dbReference type="InterPro" id="IPR029149">
    <property type="entry name" value="Creatin/AminoP/Spt16_N"/>
</dbReference>
<evidence type="ECO:0000313" key="3">
    <source>
        <dbReference type="EMBL" id="TVM33330.1"/>
    </source>
</evidence>
<proteinExistence type="predicted"/>
<evidence type="ECO:0000313" key="4">
    <source>
        <dbReference type="Proteomes" id="UP000434052"/>
    </source>
</evidence>
<dbReference type="PANTHER" id="PTHR46112">
    <property type="entry name" value="AMINOPEPTIDASE"/>
    <property type="match status" value="1"/>
</dbReference>
<dbReference type="PANTHER" id="PTHR46112:SF2">
    <property type="entry name" value="XAA-PRO AMINOPEPTIDASE P-RELATED"/>
    <property type="match status" value="1"/>
</dbReference>
<dbReference type="Proteomes" id="UP000434052">
    <property type="component" value="Unassembled WGS sequence"/>
</dbReference>
<feature type="domain" description="Creatinase N-terminal" evidence="2">
    <location>
        <begin position="31"/>
        <end position="144"/>
    </location>
</feature>
<dbReference type="SUPFAM" id="SSF55920">
    <property type="entry name" value="Creatinase/aminopeptidase"/>
    <property type="match status" value="1"/>
</dbReference>
<evidence type="ECO:0000259" key="2">
    <source>
        <dbReference type="Pfam" id="PF01321"/>
    </source>
</evidence>
<dbReference type="RefSeq" id="WP_144305552.1">
    <property type="nucleotide sequence ID" value="NZ_QMIF01000007.1"/>
</dbReference>
<dbReference type="InterPro" id="IPR000994">
    <property type="entry name" value="Pept_M24"/>
</dbReference>
<reference evidence="3 4" key="1">
    <citation type="submission" date="2018-06" db="EMBL/GenBank/DDBJ databases">
        <title>Complete genome of Desulfovibrio marinus P48SEP.</title>
        <authorList>
            <person name="Crispim J.S."/>
            <person name="Vidigal P.M.P."/>
            <person name="Silva L.C.F."/>
            <person name="Araujo L.C."/>
            <person name="Laguardia C.N."/>
            <person name="Dias R.S."/>
            <person name="Sousa M.P."/>
            <person name="Paula S.O."/>
            <person name="Silva C."/>
        </authorList>
    </citation>
    <scope>NUCLEOTIDE SEQUENCE [LARGE SCALE GENOMIC DNA]</scope>
    <source>
        <strain evidence="3 4">P48SEP</strain>
    </source>
</reference>
<dbReference type="Gene3D" id="3.90.230.10">
    <property type="entry name" value="Creatinase/methionine aminopeptidase superfamily"/>
    <property type="match status" value="1"/>
</dbReference>
<gene>
    <name evidence="3" type="ORF">DQK91_11715</name>
</gene>
<dbReference type="Pfam" id="PF00557">
    <property type="entry name" value="Peptidase_M24"/>
    <property type="match status" value="1"/>
</dbReference>